<evidence type="ECO:0000313" key="2">
    <source>
        <dbReference type="Proteomes" id="UP001176961"/>
    </source>
</evidence>
<proteinExistence type="predicted"/>
<name>A0AA36DR79_CYLNA</name>
<reference evidence="1" key="1">
    <citation type="submission" date="2023-07" db="EMBL/GenBank/DDBJ databases">
        <authorList>
            <consortium name="CYATHOMIX"/>
        </authorList>
    </citation>
    <scope>NUCLEOTIDE SEQUENCE</scope>
    <source>
        <strain evidence="1">N/A</strain>
    </source>
</reference>
<dbReference type="AlphaFoldDB" id="A0AA36DR79"/>
<gene>
    <name evidence="1" type="ORF">CYNAS_LOCUS4201</name>
</gene>
<dbReference type="Proteomes" id="UP001176961">
    <property type="component" value="Unassembled WGS sequence"/>
</dbReference>
<sequence>MLRPELQDADIFADSVRTISTTHARVAKAYFDDGTVSLAVPPIRALLEIMVNGVCSEVLASDWYAERIDAKQAEAVRRAERGIAHLEQFMADPRNASPARKLTSRPRLDQVRKFHDRAVTAEYRQQLVGTLGRQVNFR</sequence>
<dbReference type="EMBL" id="CATQJL010000024">
    <property type="protein sequence ID" value="CAJ0592218.1"/>
    <property type="molecule type" value="Genomic_DNA"/>
</dbReference>
<comment type="caution">
    <text evidence="1">The sequence shown here is derived from an EMBL/GenBank/DDBJ whole genome shotgun (WGS) entry which is preliminary data.</text>
</comment>
<accession>A0AA36DR79</accession>
<protein>
    <submittedName>
        <fullName evidence="1">Uncharacterized protein</fullName>
    </submittedName>
</protein>
<keyword evidence="2" id="KW-1185">Reference proteome</keyword>
<organism evidence="1 2">
    <name type="scientific">Cylicocyclus nassatus</name>
    <name type="common">Nematode worm</name>
    <dbReference type="NCBI Taxonomy" id="53992"/>
    <lineage>
        <taxon>Eukaryota</taxon>
        <taxon>Metazoa</taxon>
        <taxon>Ecdysozoa</taxon>
        <taxon>Nematoda</taxon>
        <taxon>Chromadorea</taxon>
        <taxon>Rhabditida</taxon>
        <taxon>Rhabditina</taxon>
        <taxon>Rhabditomorpha</taxon>
        <taxon>Strongyloidea</taxon>
        <taxon>Strongylidae</taxon>
        <taxon>Cylicocyclus</taxon>
    </lineage>
</organism>
<evidence type="ECO:0000313" key="1">
    <source>
        <dbReference type="EMBL" id="CAJ0592218.1"/>
    </source>
</evidence>